<sequence>METKDFRWQDLKVAGDEADLVFKIAQENKWEGIGFFGHGEMIDKIVDVSEWRLFPANLYHNTIPPWAMQRVFTLIHSGVHIKGVVIADDLKKYQEKPKRPEPVKLPDLTNLAKFLIGMLGVLVHVALVVGVVLVELIISVISWDPYVVVVLEDGTWLSLAFFFD</sequence>
<gene>
    <name evidence="2" type="ORF">ENV38_03820</name>
</gene>
<keyword evidence="1" id="KW-1133">Transmembrane helix</keyword>
<organism evidence="2">
    <name type="scientific">candidate division WOR-3 bacterium</name>
    <dbReference type="NCBI Taxonomy" id="2052148"/>
    <lineage>
        <taxon>Bacteria</taxon>
        <taxon>Bacteria division WOR-3</taxon>
    </lineage>
</organism>
<keyword evidence="1" id="KW-0812">Transmembrane</keyword>
<protein>
    <submittedName>
        <fullName evidence="2">Uncharacterized protein</fullName>
    </submittedName>
</protein>
<reference evidence="2" key="1">
    <citation type="journal article" date="2020" name="mSystems">
        <title>Genome- and Community-Level Interaction Insights into Carbon Utilization and Element Cycling Functions of Hydrothermarchaeota in Hydrothermal Sediment.</title>
        <authorList>
            <person name="Zhou Z."/>
            <person name="Liu Y."/>
            <person name="Xu W."/>
            <person name="Pan J."/>
            <person name="Luo Z.H."/>
            <person name="Li M."/>
        </authorList>
    </citation>
    <scope>NUCLEOTIDE SEQUENCE [LARGE SCALE GENOMIC DNA]</scope>
    <source>
        <strain evidence="2">SpSt-754</strain>
    </source>
</reference>
<dbReference type="AlphaFoldDB" id="A0A7V3NV84"/>
<name>A0A7V3NV84_UNCW3</name>
<comment type="caution">
    <text evidence="2">The sequence shown here is derived from an EMBL/GenBank/DDBJ whole genome shotgun (WGS) entry which is preliminary data.</text>
</comment>
<proteinExistence type="predicted"/>
<feature type="transmembrane region" description="Helical" evidence="1">
    <location>
        <begin position="114"/>
        <end position="140"/>
    </location>
</feature>
<evidence type="ECO:0000313" key="2">
    <source>
        <dbReference type="EMBL" id="HGB36014.1"/>
    </source>
</evidence>
<dbReference type="EMBL" id="DTGD01000142">
    <property type="protein sequence ID" value="HGB36014.1"/>
    <property type="molecule type" value="Genomic_DNA"/>
</dbReference>
<keyword evidence="1" id="KW-0472">Membrane</keyword>
<accession>A0A7V3NV84</accession>
<evidence type="ECO:0000256" key="1">
    <source>
        <dbReference type="SAM" id="Phobius"/>
    </source>
</evidence>